<comment type="similarity">
    <text evidence="1">Belongs to the peptidase S58 family.</text>
</comment>
<evidence type="ECO:0000256" key="1">
    <source>
        <dbReference type="ARBA" id="ARBA00007068"/>
    </source>
</evidence>
<keyword evidence="3" id="KW-1185">Reference proteome</keyword>
<dbReference type="AlphaFoldDB" id="A0A1R0FAG7"/>
<dbReference type="InterPro" id="IPR005321">
    <property type="entry name" value="Peptidase_S58_DmpA"/>
</dbReference>
<keyword evidence="2" id="KW-0378">Hydrolase</keyword>
<dbReference type="CDD" id="cd02253">
    <property type="entry name" value="DmpA"/>
    <property type="match status" value="1"/>
</dbReference>
<keyword evidence="2" id="KW-0645">Protease</keyword>
<keyword evidence="2" id="KW-0031">Aminopeptidase</keyword>
<reference evidence="2 3" key="1">
    <citation type="submission" date="2016-12" db="EMBL/GenBank/DDBJ databases">
        <title>Comparative genomics of Bartonella apis.</title>
        <authorList>
            <person name="Engel P."/>
        </authorList>
    </citation>
    <scope>NUCLEOTIDE SEQUENCE [LARGE SCALE GENOMIC DNA]</scope>
    <source>
        <strain evidence="2 3">PEB0149</strain>
    </source>
</reference>
<dbReference type="PANTHER" id="PTHR36512:SF3">
    <property type="entry name" value="BLR5678 PROTEIN"/>
    <property type="match status" value="1"/>
</dbReference>
<evidence type="ECO:0000313" key="3">
    <source>
        <dbReference type="Proteomes" id="UP000187344"/>
    </source>
</evidence>
<accession>A0A1R0FAG7</accession>
<gene>
    <name evidence="2" type="ORF">PEB0149_013920</name>
</gene>
<comment type="caution">
    <text evidence="2">The sequence shown here is derived from an EMBL/GenBank/DDBJ whole genome shotgun (WGS) entry which is preliminary data.</text>
</comment>
<dbReference type="EMBL" id="LXYT01000001">
    <property type="protein sequence ID" value="OLY43950.1"/>
    <property type="molecule type" value="Genomic_DNA"/>
</dbReference>
<dbReference type="GO" id="GO:0004177">
    <property type="term" value="F:aminopeptidase activity"/>
    <property type="evidence" value="ECO:0007669"/>
    <property type="project" value="UniProtKB-KW"/>
</dbReference>
<dbReference type="Proteomes" id="UP000187344">
    <property type="component" value="Unassembled WGS sequence"/>
</dbReference>
<dbReference type="EC" id="3.4.11.19" evidence="2"/>
<evidence type="ECO:0000313" key="2">
    <source>
        <dbReference type="EMBL" id="OLY43950.1"/>
    </source>
</evidence>
<protein>
    <submittedName>
        <fullName evidence="2">D-aminopeptidase</fullName>
        <ecNumber evidence="2">3.4.11.19</ecNumber>
    </submittedName>
</protein>
<sequence>MERLPVSPKNNCSNPLPEHYVTRYYKSGPLNALTDVAGVKVGHVTIKEGDAIRTGVTAIVPHSDNIFQNKIPAGFSAFNGYGKFAGSVQVEELGELETPILLTNTLATGRAIEALIYYTLHEKGNEYVTSINAVVGETNDSRLNNIRLLRPSFDEMLEALKIARPGRFEEGAVGAGTGTVAFGLKGGIGTASRLVKMDDKTYTIGILVQSNFGGHLGILEKSDINYPVPSADKDGSIMMIVATDAPLCPRQLKRLANRTFGGLAKSGAALSNGSGDFALAFSTAKELRHREEDSHLVDVPHIDDRALSPMFEAVIEATEESILRSLWMAEDMSGVNAATMKPSHFTSLATLINSAATD</sequence>
<dbReference type="PANTHER" id="PTHR36512">
    <property type="entry name" value="D-AMINOPEPTIDASE"/>
    <property type="match status" value="1"/>
</dbReference>
<dbReference type="SUPFAM" id="SSF56266">
    <property type="entry name" value="DmpA/ArgJ-like"/>
    <property type="match status" value="1"/>
</dbReference>
<name>A0A1R0FAG7_9HYPH</name>
<organism evidence="2 3">
    <name type="scientific">Bartonella apis</name>
    <dbReference type="NCBI Taxonomy" id="1686310"/>
    <lineage>
        <taxon>Bacteria</taxon>
        <taxon>Pseudomonadati</taxon>
        <taxon>Pseudomonadota</taxon>
        <taxon>Alphaproteobacteria</taxon>
        <taxon>Hyphomicrobiales</taxon>
        <taxon>Bartonellaceae</taxon>
        <taxon>Bartonella</taxon>
    </lineage>
</organism>
<proteinExistence type="inferred from homology"/>
<dbReference type="Pfam" id="PF03576">
    <property type="entry name" value="Peptidase_S58"/>
    <property type="match status" value="1"/>
</dbReference>
<dbReference type="InterPro" id="IPR016117">
    <property type="entry name" value="ArgJ-like_dom_sf"/>
</dbReference>
<dbReference type="Gene3D" id="3.60.70.12">
    <property type="entry name" value="L-amino peptidase D-ALA esterase/amidase"/>
    <property type="match status" value="1"/>
</dbReference>